<proteinExistence type="predicted"/>
<evidence type="ECO:0000256" key="1">
    <source>
        <dbReference type="SAM" id="Coils"/>
    </source>
</evidence>
<protein>
    <submittedName>
        <fullName evidence="2">Uncharacterized protein</fullName>
    </submittedName>
</protein>
<dbReference type="Proteomes" id="UP000091979">
    <property type="component" value="Unassembled WGS sequence"/>
</dbReference>
<accession>A0A1B7X9N4</accession>
<name>A0A1B7X9N4_9BACT</name>
<dbReference type="PATRIC" id="fig|1560234.3.peg.2132"/>
<dbReference type="EMBL" id="JXMS01000031">
    <property type="protein sequence ID" value="OBQ46058.1"/>
    <property type="molecule type" value="Genomic_DNA"/>
</dbReference>
<feature type="coiled-coil region" evidence="1">
    <location>
        <begin position="56"/>
        <end position="83"/>
    </location>
</feature>
<dbReference type="RefSeq" id="WP_066857709.1">
    <property type="nucleotide sequence ID" value="NZ_JXMS01000031.1"/>
</dbReference>
<keyword evidence="1" id="KW-0175">Coiled coil</keyword>
<reference evidence="2 3" key="1">
    <citation type="submission" date="2015-01" db="EMBL/GenBank/DDBJ databases">
        <title>Desulfovibrio sp. JC271 draft genome sequence.</title>
        <authorList>
            <person name="Shivani Y."/>
            <person name="Subhash Y."/>
            <person name="Sasikala C."/>
            <person name="Ramana C.V."/>
        </authorList>
    </citation>
    <scope>NUCLEOTIDE SEQUENCE [LARGE SCALE GENOMIC DNA]</scope>
    <source>
        <strain evidence="2 3">JC271</strain>
    </source>
</reference>
<dbReference type="AlphaFoldDB" id="A0A1B7X9N4"/>
<evidence type="ECO:0000313" key="2">
    <source>
        <dbReference type="EMBL" id="OBQ46058.1"/>
    </source>
</evidence>
<keyword evidence="3" id="KW-1185">Reference proteome</keyword>
<sequence length="83" mass="9294">MAQVQSHPASADTVACLYEMSALMRLLHEHAADEYPELNFIWRSVGSSLEQSASCLDELLSEKDQLLSENERLRQQLAACAEN</sequence>
<gene>
    <name evidence="2" type="ORF">SP90_14255</name>
</gene>
<comment type="caution">
    <text evidence="2">The sequence shown here is derived from an EMBL/GenBank/DDBJ whole genome shotgun (WGS) entry which is preliminary data.</text>
</comment>
<evidence type="ECO:0000313" key="3">
    <source>
        <dbReference type="Proteomes" id="UP000091979"/>
    </source>
</evidence>
<organism evidence="2 3">
    <name type="scientific">Halodesulfovibrio spirochaetisodalis</name>
    <dbReference type="NCBI Taxonomy" id="1560234"/>
    <lineage>
        <taxon>Bacteria</taxon>
        <taxon>Pseudomonadati</taxon>
        <taxon>Thermodesulfobacteriota</taxon>
        <taxon>Desulfovibrionia</taxon>
        <taxon>Desulfovibrionales</taxon>
        <taxon>Desulfovibrionaceae</taxon>
        <taxon>Halodesulfovibrio</taxon>
    </lineage>
</organism>